<evidence type="ECO:0000313" key="3">
    <source>
        <dbReference type="Proteomes" id="UP000827092"/>
    </source>
</evidence>
<dbReference type="AlphaFoldDB" id="A0AAV6TEB1"/>
<feature type="region of interest" description="Disordered" evidence="1">
    <location>
        <begin position="1"/>
        <end position="66"/>
    </location>
</feature>
<name>A0AAV6TEB1_9ARAC</name>
<reference evidence="2 3" key="1">
    <citation type="journal article" date="2022" name="Nat. Ecol. Evol.">
        <title>A masculinizing supergene underlies an exaggerated male reproductive morph in a spider.</title>
        <authorList>
            <person name="Hendrickx F."/>
            <person name="De Corte Z."/>
            <person name="Sonet G."/>
            <person name="Van Belleghem S.M."/>
            <person name="Kostlbacher S."/>
            <person name="Vangestel C."/>
        </authorList>
    </citation>
    <scope>NUCLEOTIDE SEQUENCE [LARGE SCALE GENOMIC DNA]</scope>
    <source>
        <strain evidence="2">W744_W776</strain>
    </source>
</reference>
<comment type="caution">
    <text evidence="2">The sequence shown here is derived from an EMBL/GenBank/DDBJ whole genome shotgun (WGS) entry which is preliminary data.</text>
</comment>
<feature type="compositionally biased region" description="Low complexity" evidence="1">
    <location>
        <begin position="28"/>
        <end position="44"/>
    </location>
</feature>
<evidence type="ECO:0000256" key="1">
    <source>
        <dbReference type="SAM" id="MobiDB-lite"/>
    </source>
</evidence>
<gene>
    <name evidence="2" type="ORF">JTE90_022098</name>
</gene>
<proteinExistence type="predicted"/>
<keyword evidence="3" id="KW-1185">Reference proteome</keyword>
<accession>A0AAV6TEB1</accession>
<organism evidence="2 3">
    <name type="scientific">Oedothorax gibbosus</name>
    <dbReference type="NCBI Taxonomy" id="931172"/>
    <lineage>
        <taxon>Eukaryota</taxon>
        <taxon>Metazoa</taxon>
        <taxon>Ecdysozoa</taxon>
        <taxon>Arthropoda</taxon>
        <taxon>Chelicerata</taxon>
        <taxon>Arachnida</taxon>
        <taxon>Araneae</taxon>
        <taxon>Araneomorphae</taxon>
        <taxon>Entelegynae</taxon>
        <taxon>Araneoidea</taxon>
        <taxon>Linyphiidae</taxon>
        <taxon>Erigoninae</taxon>
        <taxon>Oedothorax</taxon>
    </lineage>
</organism>
<dbReference type="EMBL" id="JAFNEN010006028">
    <property type="protein sequence ID" value="KAG8156630.1"/>
    <property type="molecule type" value="Genomic_DNA"/>
</dbReference>
<sequence length="94" mass="10217">MVGYAPTMARNRVTGNQGSFPERDLRKGPTTPKGKGAGAKFPTPERGVVREKNDPRGLFLSPRNWKRNTQTPFKAIINLGGQAGASSRGKTCFQ</sequence>
<evidence type="ECO:0000313" key="2">
    <source>
        <dbReference type="EMBL" id="KAG8156630.1"/>
    </source>
</evidence>
<dbReference type="Proteomes" id="UP000827092">
    <property type="component" value="Unassembled WGS sequence"/>
</dbReference>
<protein>
    <submittedName>
        <fullName evidence="2">Uncharacterized protein</fullName>
    </submittedName>
</protein>